<gene>
    <name evidence="1" type="ordered locus">Reut_A2144</name>
</gene>
<organism evidence="1">
    <name type="scientific">Cupriavidus pinatubonensis (strain JMP 134 / LMG 1197)</name>
    <name type="common">Cupriavidus necator (strain JMP 134)</name>
    <dbReference type="NCBI Taxonomy" id="264198"/>
    <lineage>
        <taxon>Bacteria</taxon>
        <taxon>Pseudomonadati</taxon>
        <taxon>Pseudomonadota</taxon>
        <taxon>Betaproteobacteria</taxon>
        <taxon>Burkholderiales</taxon>
        <taxon>Burkholderiaceae</taxon>
        <taxon>Cupriavidus</taxon>
    </lineage>
</organism>
<dbReference type="Pfam" id="PF06945">
    <property type="entry name" value="DUF1289"/>
    <property type="match status" value="1"/>
</dbReference>
<protein>
    <recommendedName>
        <fullName evidence="2">Fe-S protein</fullName>
    </recommendedName>
</protein>
<dbReference type="EMBL" id="CP000090">
    <property type="protein sequence ID" value="AAZ61508.1"/>
    <property type="molecule type" value="Genomic_DNA"/>
</dbReference>
<dbReference type="HOGENOM" id="CLU_2449668_0_0_4"/>
<dbReference type="KEGG" id="reu:Reut_A2144"/>
<dbReference type="eggNOG" id="COG3313">
    <property type="taxonomic scope" value="Bacteria"/>
</dbReference>
<proteinExistence type="predicted"/>
<sequence length="89" mass="9688">MPTWGTSPRVGLLPQTASHAKDIMNPSTSVANPCINICRMDQAGKYCQGCGRTLVEIGRWEQMTEPERAEVMAAVSARRPRRSAPVSCA</sequence>
<accession>Q46ZC5</accession>
<dbReference type="InterPro" id="IPR010710">
    <property type="entry name" value="DUF1289"/>
</dbReference>
<dbReference type="PANTHER" id="PTHR35175">
    <property type="entry name" value="DUF1289 DOMAIN-CONTAINING PROTEIN"/>
    <property type="match status" value="1"/>
</dbReference>
<name>Q46ZC5_CUPPJ</name>
<dbReference type="STRING" id="264198.Reut_A2144"/>
<dbReference type="PANTHER" id="PTHR35175:SF2">
    <property type="entry name" value="DUF1289 DOMAIN-CONTAINING PROTEIN"/>
    <property type="match status" value="1"/>
</dbReference>
<evidence type="ECO:0000313" key="1">
    <source>
        <dbReference type="EMBL" id="AAZ61508.1"/>
    </source>
</evidence>
<dbReference type="AlphaFoldDB" id="Q46ZC5"/>
<reference evidence="1" key="1">
    <citation type="submission" date="2005-08" db="EMBL/GenBank/DDBJ databases">
        <title>Complete sequence of Chromosome1 of Ralstonia eutropha JMP134.</title>
        <authorList>
            <person name="Copeland A."/>
            <person name="Lucas S."/>
            <person name="Lapidus A."/>
            <person name="Barry K."/>
            <person name="Detter J.C."/>
            <person name="Glavina T."/>
            <person name="Hammon N."/>
            <person name="Israni S."/>
            <person name="Pitluck S."/>
            <person name="Goltsman E."/>
            <person name="Martinez M."/>
            <person name="Schmutz J."/>
            <person name="Larimer F."/>
            <person name="Land M."/>
            <person name="Lykidis A."/>
            <person name="Richardson P."/>
        </authorList>
    </citation>
    <scope>NUCLEOTIDE SEQUENCE</scope>
    <source>
        <strain evidence="1">JMP134</strain>
    </source>
</reference>
<evidence type="ECO:0008006" key="2">
    <source>
        <dbReference type="Google" id="ProtNLM"/>
    </source>
</evidence>